<evidence type="ECO:0000313" key="2">
    <source>
        <dbReference type="EMBL" id="MEP1061328.1"/>
    </source>
</evidence>
<feature type="region of interest" description="Disordered" evidence="1">
    <location>
        <begin position="71"/>
        <end position="109"/>
    </location>
</feature>
<dbReference type="Proteomes" id="UP001476950">
    <property type="component" value="Unassembled WGS sequence"/>
</dbReference>
<protein>
    <submittedName>
        <fullName evidence="2">Uncharacterized protein</fullName>
    </submittedName>
</protein>
<evidence type="ECO:0000256" key="1">
    <source>
        <dbReference type="SAM" id="MobiDB-lite"/>
    </source>
</evidence>
<dbReference type="RefSeq" id="WP_190449686.1">
    <property type="nucleotide sequence ID" value="NZ_JAMPLM010000032.1"/>
</dbReference>
<feature type="compositionally biased region" description="Basic and acidic residues" evidence="1">
    <location>
        <begin position="98"/>
        <end position="109"/>
    </location>
</feature>
<gene>
    <name evidence="2" type="ORF">NDI38_23130</name>
</gene>
<dbReference type="EMBL" id="JAMPLM010000032">
    <property type="protein sequence ID" value="MEP1061328.1"/>
    <property type="molecule type" value="Genomic_DNA"/>
</dbReference>
<proteinExistence type="predicted"/>
<name>A0ABV0KQ10_9CYAN</name>
<reference evidence="2 3" key="1">
    <citation type="submission" date="2022-04" db="EMBL/GenBank/DDBJ databases">
        <title>Positive selection, recombination, and allopatry shape intraspecific diversity of widespread and dominant cyanobacteria.</title>
        <authorList>
            <person name="Wei J."/>
            <person name="Shu W."/>
            <person name="Hu C."/>
        </authorList>
    </citation>
    <scope>NUCLEOTIDE SEQUENCE [LARGE SCALE GENOMIC DNA]</scope>
    <source>
        <strain evidence="2 3">AS-A4</strain>
    </source>
</reference>
<comment type="caution">
    <text evidence="2">The sequence shown here is derived from an EMBL/GenBank/DDBJ whole genome shotgun (WGS) entry which is preliminary data.</text>
</comment>
<keyword evidence="3" id="KW-1185">Reference proteome</keyword>
<organism evidence="2 3">
    <name type="scientific">Stenomitos frigidus AS-A4</name>
    <dbReference type="NCBI Taxonomy" id="2933935"/>
    <lineage>
        <taxon>Bacteria</taxon>
        <taxon>Bacillati</taxon>
        <taxon>Cyanobacteriota</taxon>
        <taxon>Cyanophyceae</taxon>
        <taxon>Leptolyngbyales</taxon>
        <taxon>Leptolyngbyaceae</taxon>
        <taxon>Stenomitos</taxon>
    </lineage>
</organism>
<accession>A0ABV0KQ10</accession>
<sequence length="109" mass="11265">MGGAIFNQVCTLNLTSSTVSANTGTGIVNSDRATVHNTIVAGNTATPGSTSPDVNGNSISKGYNLIENSTGSTGFGRVGDQVGTNQQPIDPKLGPLEDYNRELHNRGMN</sequence>
<evidence type="ECO:0000313" key="3">
    <source>
        <dbReference type="Proteomes" id="UP001476950"/>
    </source>
</evidence>